<organism evidence="2 3">
    <name type="scientific">Citricoccus nitrophenolicus</name>
    <dbReference type="NCBI Taxonomy" id="863575"/>
    <lineage>
        <taxon>Bacteria</taxon>
        <taxon>Bacillati</taxon>
        <taxon>Actinomycetota</taxon>
        <taxon>Actinomycetes</taxon>
        <taxon>Micrococcales</taxon>
        <taxon>Micrococcaceae</taxon>
        <taxon>Citricoccus</taxon>
    </lineage>
</organism>
<dbReference type="Proteomes" id="UP001484097">
    <property type="component" value="Unassembled WGS sequence"/>
</dbReference>
<gene>
    <name evidence="2" type="ORF">ABDK96_00005</name>
</gene>
<evidence type="ECO:0008006" key="4">
    <source>
        <dbReference type="Google" id="ProtNLM"/>
    </source>
</evidence>
<feature type="non-terminal residue" evidence="2">
    <location>
        <position position="1"/>
    </location>
</feature>
<protein>
    <recommendedName>
        <fullName evidence="4">HNH endonuclease</fullName>
    </recommendedName>
</protein>
<name>A0ABV0ID18_9MICC</name>
<keyword evidence="3" id="KW-1185">Reference proteome</keyword>
<evidence type="ECO:0000313" key="2">
    <source>
        <dbReference type="EMBL" id="MEO9246066.1"/>
    </source>
</evidence>
<proteinExistence type="predicted"/>
<feature type="region of interest" description="Disordered" evidence="1">
    <location>
        <begin position="41"/>
        <end position="85"/>
    </location>
</feature>
<feature type="compositionally biased region" description="Low complexity" evidence="1">
    <location>
        <begin position="45"/>
        <end position="64"/>
    </location>
</feature>
<dbReference type="EMBL" id="JBDXMX010000001">
    <property type="protein sequence ID" value="MEO9246066.1"/>
    <property type="molecule type" value="Genomic_DNA"/>
</dbReference>
<reference evidence="2 3" key="1">
    <citation type="submission" date="2024-05" db="EMBL/GenBank/DDBJ databases">
        <authorList>
            <person name="Yi C."/>
        </authorList>
    </citation>
    <scope>NUCLEOTIDE SEQUENCE [LARGE SCALE GENOMIC DNA]</scope>
    <source>
        <strain evidence="2 3">XS13</strain>
    </source>
</reference>
<accession>A0ABV0ID18</accession>
<sequence length="129" mass="13166">SASNGAGLCARCNYSKENPDWSHAVEGDRLAVTTPTGHRYTVRNGPLVAGAPPGAPAGGPAPLASTDRPPDVPEDPSPDPVLGHVTYRPANSLLEQGMIQLLMTAAVARRAAAGNPAPLCQAQTSATHP</sequence>
<evidence type="ECO:0000313" key="3">
    <source>
        <dbReference type="Proteomes" id="UP001484097"/>
    </source>
</evidence>
<comment type="caution">
    <text evidence="2">The sequence shown here is derived from an EMBL/GenBank/DDBJ whole genome shotgun (WGS) entry which is preliminary data.</text>
</comment>
<evidence type="ECO:0000256" key="1">
    <source>
        <dbReference type="SAM" id="MobiDB-lite"/>
    </source>
</evidence>